<name>A0A6L2P5S1_TANCI</name>
<evidence type="ECO:0000259" key="3">
    <source>
        <dbReference type="Pfam" id="PF13976"/>
    </source>
</evidence>
<dbReference type="InterPro" id="IPR025724">
    <property type="entry name" value="GAG-pre-integrase_dom"/>
</dbReference>
<dbReference type="InterPro" id="IPR043502">
    <property type="entry name" value="DNA/RNA_pol_sf"/>
</dbReference>
<dbReference type="SUPFAM" id="SSF56672">
    <property type="entry name" value="DNA/RNA polymerases"/>
    <property type="match status" value="1"/>
</dbReference>
<dbReference type="AlphaFoldDB" id="A0A6L2P5S1"/>
<feature type="domain" description="Reverse transcriptase Ty1/copia-type" evidence="2">
    <location>
        <begin position="882"/>
        <end position="1006"/>
    </location>
</feature>
<evidence type="ECO:0000313" key="4">
    <source>
        <dbReference type="EMBL" id="GEU93696.1"/>
    </source>
</evidence>
<accession>A0A6L2P5S1</accession>
<dbReference type="CDD" id="cd09272">
    <property type="entry name" value="RNase_HI_RT_Ty1"/>
    <property type="match status" value="1"/>
</dbReference>
<protein>
    <submittedName>
        <fullName evidence="4">Retrotransposon protein, putative, unclassified</fullName>
    </submittedName>
</protein>
<dbReference type="Pfam" id="PF13976">
    <property type="entry name" value="gag_pre-integrs"/>
    <property type="match status" value="1"/>
</dbReference>
<feature type="region of interest" description="Disordered" evidence="1">
    <location>
        <begin position="384"/>
        <end position="437"/>
    </location>
</feature>
<dbReference type="InterPro" id="IPR013103">
    <property type="entry name" value="RVT_2"/>
</dbReference>
<feature type="domain" description="Reverse transcriptase Ty1/copia-type" evidence="2">
    <location>
        <begin position="130"/>
        <end position="207"/>
    </location>
</feature>
<proteinExistence type="predicted"/>
<organism evidence="4">
    <name type="scientific">Tanacetum cinerariifolium</name>
    <name type="common">Dalmatian daisy</name>
    <name type="synonym">Chrysanthemum cinerariifolium</name>
    <dbReference type="NCBI Taxonomy" id="118510"/>
    <lineage>
        <taxon>Eukaryota</taxon>
        <taxon>Viridiplantae</taxon>
        <taxon>Streptophyta</taxon>
        <taxon>Embryophyta</taxon>
        <taxon>Tracheophyta</taxon>
        <taxon>Spermatophyta</taxon>
        <taxon>Magnoliopsida</taxon>
        <taxon>eudicotyledons</taxon>
        <taxon>Gunneridae</taxon>
        <taxon>Pentapetalae</taxon>
        <taxon>asterids</taxon>
        <taxon>campanulids</taxon>
        <taxon>Asterales</taxon>
        <taxon>Asteraceae</taxon>
        <taxon>Asteroideae</taxon>
        <taxon>Anthemideae</taxon>
        <taxon>Anthemidinae</taxon>
        <taxon>Tanacetum</taxon>
    </lineage>
</organism>
<feature type="domain" description="GAG-pre-integrase" evidence="3">
    <location>
        <begin position="635"/>
        <end position="707"/>
    </location>
</feature>
<feature type="compositionally biased region" description="Pro residues" evidence="1">
    <location>
        <begin position="396"/>
        <end position="410"/>
    </location>
</feature>
<dbReference type="PANTHER" id="PTHR11439">
    <property type="entry name" value="GAG-POL-RELATED RETROTRANSPOSON"/>
    <property type="match status" value="1"/>
</dbReference>
<gene>
    <name evidence="4" type="ORF">Tci_065674</name>
</gene>
<evidence type="ECO:0000259" key="2">
    <source>
        <dbReference type="Pfam" id="PF07727"/>
    </source>
</evidence>
<reference evidence="4" key="1">
    <citation type="journal article" date="2019" name="Sci. Rep.">
        <title>Draft genome of Tanacetum cinerariifolium, the natural source of mosquito coil.</title>
        <authorList>
            <person name="Yamashiro T."/>
            <person name="Shiraishi A."/>
            <person name="Satake H."/>
            <person name="Nakayama K."/>
        </authorList>
    </citation>
    <scope>NUCLEOTIDE SEQUENCE</scope>
</reference>
<dbReference type="PANTHER" id="PTHR11439:SF495">
    <property type="entry name" value="REVERSE TRANSCRIPTASE, RNA-DEPENDENT DNA POLYMERASE-RELATED"/>
    <property type="match status" value="1"/>
</dbReference>
<comment type="caution">
    <text evidence="4">The sequence shown here is derived from an EMBL/GenBank/DDBJ whole genome shotgun (WGS) entry which is preliminary data.</text>
</comment>
<dbReference type="EMBL" id="BKCJ010010910">
    <property type="protein sequence ID" value="GEU93696.1"/>
    <property type="molecule type" value="Genomic_DNA"/>
</dbReference>
<dbReference type="Pfam" id="PF07727">
    <property type="entry name" value="RVT_2"/>
    <property type="match status" value="2"/>
</dbReference>
<sequence>MIRRMHPNRGKIVELDVDEDVTLVDAEEDMNADDTDEAELAELEEVIEVVTAANLMTKVVTTAATTTVATASVIMHTEVKSKDKGKGILVKEPKPLKRHVKLKQDEAFARQLEANKEYGKEYGKDGKRTSAFLYGTIEEEVYVCQPLGFKDPDYPDKVYKVAKALYRLHQALRAWYMTLASYLLKNGFQKGKTDQTLFIKKKKASTLIDTEKPLLKDPDGEDVDVHIYRHFRNAVSSKLMLFGLTIDATHLMLLGHKMVNPTIYVLCTMQFWTSVSIKKSNDVVRLQALIDWKKVIITKDTITQALRLDDVAGVDCLPNKEIFAMLARMGYEKLGLSGINLVLPWLQLSSALPQIGKGFSGVDTPLFDGMLVQQQVQAIEDAAKDENDDNEVSAKPTPPSPTPATPPPSPTKEYIPSPPQSKTAQPSSPPSQQPLQTTDISQSTMTLLNTLLETCATLTKQHKGLNPQLTLLWMIRRMHPNREKIAELDADEDVTLVDAEEDMNANDIDEAKPAEVKEVIEVVTAAKLMTKVVTTAATTTIGTTITVAQVLKASALRRRGCSHTLGTPSTGSGNLYCQWELSHGSGNALCILFPTNLFSVGQFCDSDLEVAFRRNACFIRNLEGVDLLSVNRTTNLYTINLHEMASASPIFLMARPSSTKSWLWHQRLSHLNFDTINDLAKNDLVSGLLKFKYHKEHLCPLCEQGKSKRASHPPKPVPNFNKRLRILHKDLCGPMRIPSINGKWHVLVIMDDYSCYTWFKTQATEGELDLLFEAMYDDYIGGQPSATPRTVLAAQDVDGLNSQQQHAQEQVSTIEPKNVKEAMTDPAWIESMQEELLQFKKLNVWVLVPAPDNITPLTLKWLFKNKHDEEKMVIRKKSCLVALYGLKQAPRAWYDELSTFLLNNHFFKGTTDPTLFIRRSVDDILVVQVYVYDIIFSSTHPRYTQLFSDLMKSHFEMSMMREMTFFLGLQVNQSPCGIFINQSNYVLEILTKYGMESCDPVGTPMEIKDKLDLDQTGTPVDAMKYRSMIGALMYLTSSRPDIVYATCLCLWYTKDFGFELTGFLDADYAGCKDTFKSTFGGAQFLGEKLVSWSSKKQNCTALSTAKAEYVSLSACCAQVLWMRTQLMDYGFHFNKIPIYCDLKSAIAISCKPVQLSRTKHIAVRYHFIKEHGEKGTIELYFVKTDYQLADLFTKALPVDRFNYLVRRLGMRSLSPQELDCLAKSQ</sequence>
<evidence type="ECO:0000256" key="1">
    <source>
        <dbReference type="SAM" id="MobiDB-lite"/>
    </source>
</evidence>